<protein>
    <submittedName>
        <fullName evidence="2">Uncharacterized protein</fullName>
    </submittedName>
</protein>
<dbReference type="OrthoDB" id="9179113at2"/>
<evidence type="ECO:0000313" key="3">
    <source>
        <dbReference type="Proteomes" id="UP000236340"/>
    </source>
</evidence>
<organism evidence="2 3">
    <name type="scientific">Geothermobacter hydrogeniphilus</name>
    <dbReference type="NCBI Taxonomy" id="1969733"/>
    <lineage>
        <taxon>Bacteria</taxon>
        <taxon>Pseudomonadati</taxon>
        <taxon>Thermodesulfobacteriota</taxon>
        <taxon>Desulfuromonadia</taxon>
        <taxon>Desulfuromonadales</taxon>
        <taxon>Geothermobacteraceae</taxon>
        <taxon>Geothermobacter</taxon>
    </lineage>
</organism>
<reference evidence="2 3" key="1">
    <citation type="journal article" date="2018" name="Genome Announc.">
        <title>Genome Sequence of Geothermobacter sp. HR-1 Iron Reducer from the Loihi Seamount.</title>
        <authorList>
            <person name="Smith H."/>
            <person name="Abuyen K."/>
            <person name="Tremblay J."/>
            <person name="Savalia P."/>
            <person name="Perez-Rodriguez I."/>
            <person name="Emerson D."/>
            <person name="Tully B."/>
            <person name="Amend J."/>
        </authorList>
    </citation>
    <scope>NUCLEOTIDE SEQUENCE [LARGE SCALE GENOMIC DNA]</scope>
    <source>
        <strain evidence="2 3">HR-1</strain>
    </source>
</reference>
<evidence type="ECO:0000313" key="2">
    <source>
        <dbReference type="EMBL" id="PNU20619.1"/>
    </source>
</evidence>
<evidence type="ECO:0000256" key="1">
    <source>
        <dbReference type="SAM" id="SignalP"/>
    </source>
</evidence>
<feature type="chain" id="PRO_5014388427" evidence="1">
    <location>
        <begin position="25"/>
        <end position="218"/>
    </location>
</feature>
<comment type="caution">
    <text evidence="2">The sequence shown here is derived from an EMBL/GenBank/DDBJ whole genome shotgun (WGS) entry which is preliminary data.</text>
</comment>
<name>A0A2K2HBL3_9BACT</name>
<proteinExistence type="predicted"/>
<dbReference type="AlphaFoldDB" id="A0A2K2HBL3"/>
<accession>A0A2K2HBL3</accession>
<keyword evidence="1" id="KW-0732">Signal</keyword>
<feature type="signal peptide" evidence="1">
    <location>
        <begin position="1"/>
        <end position="24"/>
    </location>
</feature>
<gene>
    <name evidence="2" type="ORF">C2E25_06130</name>
</gene>
<sequence>MTPRMFLVFFFILFALSIASPSLALSARDKLEAKITGVIKTERKPLYTAYNLFTDGHKVRAINFRVGTIIPVGTPVEVEIYEEESDFGGSGYDDDRVEGIRFKTLTDNHLYNIEFTSRYHPGTNVYAYADKMFTDKNFDQLTTGKSPEIIDAIRRSAVIPGMSKEDVILSYGYPAEHRTPSLQGNIWTYWKNRHRSKKICFDIEEKAISCAQQKSNDL</sequence>
<dbReference type="EMBL" id="PPFX01000010">
    <property type="protein sequence ID" value="PNU20619.1"/>
    <property type="molecule type" value="Genomic_DNA"/>
</dbReference>
<dbReference type="RefSeq" id="WP_103114888.1">
    <property type="nucleotide sequence ID" value="NZ_PPFX01000010.1"/>
</dbReference>
<dbReference type="Proteomes" id="UP000236340">
    <property type="component" value="Unassembled WGS sequence"/>
</dbReference>